<reference evidence="4 5" key="1">
    <citation type="submission" date="2019-03" db="EMBL/GenBank/DDBJ databases">
        <title>First draft genome of Liparis tanakae, snailfish: a comprehensive survey of snailfish specific genes.</title>
        <authorList>
            <person name="Kim W."/>
            <person name="Song I."/>
            <person name="Jeong J.-H."/>
            <person name="Kim D."/>
            <person name="Kim S."/>
            <person name="Ryu S."/>
            <person name="Song J.Y."/>
            <person name="Lee S.K."/>
        </authorList>
    </citation>
    <scope>NUCLEOTIDE SEQUENCE [LARGE SCALE GENOMIC DNA]</scope>
    <source>
        <tissue evidence="4">Muscle</tissue>
    </source>
</reference>
<gene>
    <name evidence="4" type="ORF">EYF80_001152</name>
</gene>
<proteinExistence type="inferred from homology"/>
<feature type="region of interest" description="Disordered" evidence="3">
    <location>
        <begin position="286"/>
        <end position="376"/>
    </location>
</feature>
<feature type="compositionally biased region" description="Basic and acidic residues" evidence="3">
    <location>
        <begin position="286"/>
        <end position="309"/>
    </location>
</feature>
<protein>
    <submittedName>
        <fullName evidence="4">Uncharacterized protein</fullName>
    </submittedName>
</protein>
<keyword evidence="5" id="KW-1185">Reference proteome</keyword>
<dbReference type="EMBL" id="SRLO01000005">
    <property type="protein sequence ID" value="TNN88370.1"/>
    <property type="molecule type" value="Genomic_DNA"/>
</dbReference>
<feature type="compositionally biased region" description="Basic and acidic residues" evidence="3">
    <location>
        <begin position="68"/>
        <end position="91"/>
    </location>
</feature>
<dbReference type="GO" id="GO:0015630">
    <property type="term" value="C:microtubule cytoskeleton"/>
    <property type="evidence" value="ECO:0007669"/>
    <property type="project" value="TreeGrafter"/>
</dbReference>
<keyword evidence="2" id="KW-0175">Coiled coil</keyword>
<evidence type="ECO:0000313" key="4">
    <source>
        <dbReference type="EMBL" id="TNN88370.1"/>
    </source>
</evidence>
<feature type="region of interest" description="Disordered" evidence="3">
    <location>
        <begin position="66"/>
        <end position="103"/>
    </location>
</feature>
<sequence length="376" mass="40944">MALIAEELHNYNNIASAKASHSEELHHKEKILQLVHGDGVLHGPQPRQHYAAVQLGFGLEAGRLGGDWGERGESTEDVRRRPVPHRGEAQHPEAVGDVGSQARDGRQAAVVGVVLLPGAERSRLVRAVVDPVAPDLPVGLLGRLPLHQHRAGAQHARLDVQRWRGGGLFAGARLHGVALRPAADVVDSHDAELVLGVGAQATDAVSGRGHAFHLLEAVVRGLGSVLDHVVGDGLWVPRVPASWQRVSGPPGFLAAALGCAAAVMADHPRCQHAASSFLNILRKEEEEKKKKKEEEKKKKKEEEKKKKEEEEKEEEEEKKKKKKEEEEKKEEKKKKEEEGGGGRRQRNTPGLGPLLAPHHTTTVITSVGGEQPRLHL</sequence>
<comment type="similarity">
    <text evidence="1">Belongs to the MAP7 family.</text>
</comment>
<accession>A0A4Z2JDX3</accession>
<dbReference type="GO" id="GO:0000226">
    <property type="term" value="P:microtubule cytoskeleton organization"/>
    <property type="evidence" value="ECO:0007669"/>
    <property type="project" value="TreeGrafter"/>
</dbReference>
<organism evidence="4 5">
    <name type="scientific">Liparis tanakae</name>
    <name type="common">Tanaka's snailfish</name>
    <dbReference type="NCBI Taxonomy" id="230148"/>
    <lineage>
        <taxon>Eukaryota</taxon>
        <taxon>Metazoa</taxon>
        <taxon>Chordata</taxon>
        <taxon>Craniata</taxon>
        <taxon>Vertebrata</taxon>
        <taxon>Euteleostomi</taxon>
        <taxon>Actinopterygii</taxon>
        <taxon>Neopterygii</taxon>
        <taxon>Teleostei</taxon>
        <taxon>Neoteleostei</taxon>
        <taxon>Acanthomorphata</taxon>
        <taxon>Eupercaria</taxon>
        <taxon>Perciformes</taxon>
        <taxon>Cottioidei</taxon>
        <taxon>Cottales</taxon>
        <taxon>Liparidae</taxon>
        <taxon>Liparis</taxon>
    </lineage>
</organism>
<dbReference type="PANTHER" id="PTHR15073:SF1">
    <property type="entry name" value="RETICULOCYTE-BINDING PROTEIN HOMOLOG 2A"/>
    <property type="match status" value="1"/>
</dbReference>
<dbReference type="AlphaFoldDB" id="A0A4Z2JDX3"/>
<comment type="caution">
    <text evidence="4">The sequence shown here is derived from an EMBL/GenBank/DDBJ whole genome shotgun (WGS) entry which is preliminary data.</text>
</comment>
<evidence type="ECO:0000256" key="2">
    <source>
        <dbReference type="ARBA" id="ARBA00023054"/>
    </source>
</evidence>
<dbReference type="PANTHER" id="PTHR15073">
    <property type="entry name" value="MICROTUBULE-ASSOCIATED PROTEIN"/>
    <property type="match status" value="1"/>
</dbReference>
<dbReference type="InterPro" id="IPR051483">
    <property type="entry name" value="MAP7_domain-containing"/>
</dbReference>
<evidence type="ECO:0000256" key="3">
    <source>
        <dbReference type="SAM" id="MobiDB-lite"/>
    </source>
</evidence>
<name>A0A4Z2JDX3_9TELE</name>
<feature type="compositionally biased region" description="Basic and acidic residues" evidence="3">
    <location>
        <begin position="323"/>
        <end position="341"/>
    </location>
</feature>
<evidence type="ECO:0000256" key="1">
    <source>
        <dbReference type="ARBA" id="ARBA00007525"/>
    </source>
</evidence>
<evidence type="ECO:0000313" key="5">
    <source>
        <dbReference type="Proteomes" id="UP000314294"/>
    </source>
</evidence>
<dbReference type="Proteomes" id="UP000314294">
    <property type="component" value="Unassembled WGS sequence"/>
</dbReference>